<protein>
    <recommendedName>
        <fullName evidence="3">DUF4832 domain-containing protein</fullName>
    </recommendedName>
</protein>
<accession>A0ABY5SCP1</accession>
<evidence type="ECO:0008006" key="3">
    <source>
        <dbReference type="Google" id="ProtNLM"/>
    </source>
</evidence>
<dbReference type="Gene3D" id="3.20.20.510">
    <property type="entry name" value="Uncharacterised protein PF12979, DUF3863"/>
    <property type="match status" value="1"/>
</dbReference>
<gene>
    <name evidence="1" type="ORF">L1F29_00745</name>
</gene>
<proteinExistence type="predicted"/>
<dbReference type="Proteomes" id="UP001057877">
    <property type="component" value="Chromosome"/>
</dbReference>
<dbReference type="RefSeq" id="WP_258386517.1">
    <property type="nucleotide sequence ID" value="NZ_CP091430.1"/>
</dbReference>
<reference evidence="1" key="1">
    <citation type="submission" date="2022-01" db="EMBL/GenBank/DDBJ databases">
        <title>Paenibacillus spongiae sp. nov., isolated from marine sponge.</title>
        <authorList>
            <person name="Li Z."/>
            <person name="Zhang M."/>
        </authorList>
    </citation>
    <scope>NUCLEOTIDE SEQUENCE</scope>
    <source>
        <strain evidence="1">PHS-Z3</strain>
    </source>
</reference>
<evidence type="ECO:0000313" key="2">
    <source>
        <dbReference type="Proteomes" id="UP001057877"/>
    </source>
</evidence>
<sequence length="539" mass="61741">MNTRPVVYPNHVNIINFIRGVEPRLPVDLLEPVREQLSLVQKHGLRATWLLQYDALIDSKFTELLMSEADASQEIGVWFEVVQPMAEKAGIPWRGRYPWDWHAHVGFSVGYTPQERERLADVLMEEFRAMFGHYPQSVGSWFMDAHLLAYLSDRYRIAASCNCKDQWGTDGYTLWGGYYNQAYYPSRHNGFMPAQTGDNQIPVPVFRMLGSDPIYQYDAQDSGNGQSVITLEPVYSGYEGGGGIPDWVRWFFDVNFRPSQVSFGYTQVGQENSFGWKLIKDGLIDQVELLAKKQAEGALTVETLAETGRWFRRQYPLTPASSICALSDWRGEGHQSIWYYNRYYRVNLLKKDGNLRIRDIHLFDERYEERYLRDVCDNKNCRYDTLPVVDGARWSDEHTLSGMYPVVFDADGKAVPAVVLSMEADESVPEELSVMLSLEGGKSLEIRFSERCISISGESSDWGLRMAWGNTADQPDIVLESEEIRYVFNGHPYRLGLEGALPTTAVRQKDGLFQERMQDGDPANRIDFRPRGSELRLLC</sequence>
<keyword evidence="2" id="KW-1185">Reference proteome</keyword>
<evidence type="ECO:0000313" key="1">
    <source>
        <dbReference type="EMBL" id="UVI30453.1"/>
    </source>
</evidence>
<organism evidence="1 2">
    <name type="scientific">Paenibacillus spongiae</name>
    <dbReference type="NCBI Taxonomy" id="2909671"/>
    <lineage>
        <taxon>Bacteria</taxon>
        <taxon>Bacillati</taxon>
        <taxon>Bacillota</taxon>
        <taxon>Bacilli</taxon>
        <taxon>Bacillales</taxon>
        <taxon>Paenibacillaceae</taxon>
        <taxon>Paenibacillus</taxon>
    </lineage>
</organism>
<name>A0ABY5SCP1_9BACL</name>
<dbReference type="EMBL" id="CP091430">
    <property type="protein sequence ID" value="UVI30453.1"/>
    <property type="molecule type" value="Genomic_DNA"/>
</dbReference>